<sequence>MRFRLSVLVGLCLFTTTGITWAQSASVPLVTPKATSTKDISFNNLNSPDESHVGLTLAEALALAIKNNPSLAAFAEEIHAKNAAALQAGLLPNPDLAVEVENFSGENELEGFDGAEITIALSQMVELGGKRGKRYQVATMEKDLAGWDYQTKNLDVLASTAKTFIQVLAAQQRQTQTEELVRLSEQTLAAVTARVEAGKVPPLEQTRAQVELAKTRTEANKALRELKATRERLVAFLGTDQPEFRQAIGDLAIINPVPTEEEFFSLLKNNPDLARWDTEINQGEAAVNLARAQAIPDLTFSLGVRNFQESDSNALVAGFELPLPLFDRNQGGVRQARATLEKARHERRAAETEALAGLAEAYQSLSASHAEATTLRDEILPAAQSAFEASEFGYREGKFNFLQMLDAQRTLFEIKGQYLQALGTYHQSRIEVERLIGSPLHDLLKSANK</sequence>
<dbReference type="OrthoDB" id="9791261at2"/>
<proteinExistence type="inferred from homology"/>
<gene>
    <name evidence="3" type="ORF">A7E78_04520</name>
</gene>
<evidence type="ECO:0000256" key="1">
    <source>
        <dbReference type="ARBA" id="ARBA00007613"/>
    </source>
</evidence>
<dbReference type="PANTHER" id="PTHR30203:SF24">
    <property type="entry name" value="BLR4935 PROTEIN"/>
    <property type="match status" value="1"/>
</dbReference>
<accession>A0A1L3GMK2</accession>
<keyword evidence="2" id="KW-0732">Signal</keyword>
<keyword evidence="4" id="KW-1185">Reference proteome</keyword>
<dbReference type="RefSeq" id="WP_072283125.1">
    <property type="nucleotide sequence ID" value="NZ_CP015519.1"/>
</dbReference>
<dbReference type="SUPFAM" id="SSF56954">
    <property type="entry name" value="Outer membrane efflux proteins (OEP)"/>
    <property type="match status" value="1"/>
</dbReference>
<evidence type="ECO:0000313" key="3">
    <source>
        <dbReference type="EMBL" id="APG27163.1"/>
    </source>
</evidence>
<dbReference type="GO" id="GO:0015562">
    <property type="term" value="F:efflux transmembrane transporter activity"/>
    <property type="evidence" value="ECO:0007669"/>
    <property type="project" value="InterPro"/>
</dbReference>
<dbReference type="PANTHER" id="PTHR30203">
    <property type="entry name" value="OUTER MEMBRANE CATION EFFLUX PROTEIN"/>
    <property type="match status" value="1"/>
</dbReference>
<feature type="signal peptide" evidence="2">
    <location>
        <begin position="1"/>
        <end position="22"/>
    </location>
</feature>
<dbReference type="Proteomes" id="UP000182517">
    <property type="component" value="Chromosome"/>
</dbReference>
<organism evidence="3 4">
    <name type="scientific">Syntrophotalea acetylenivorans</name>
    <dbReference type="NCBI Taxonomy" id="1842532"/>
    <lineage>
        <taxon>Bacteria</taxon>
        <taxon>Pseudomonadati</taxon>
        <taxon>Thermodesulfobacteriota</taxon>
        <taxon>Desulfuromonadia</taxon>
        <taxon>Desulfuromonadales</taxon>
        <taxon>Syntrophotaleaceae</taxon>
        <taxon>Syntrophotalea</taxon>
    </lineage>
</organism>
<protein>
    <recommendedName>
        <fullName evidence="5">TolC family protein</fullName>
    </recommendedName>
</protein>
<dbReference type="InterPro" id="IPR003423">
    <property type="entry name" value="OMP_efflux"/>
</dbReference>
<dbReference type="STRING" id="1842532.A7E78_04520"/>
<name>A0A1L3GMK2_9BACT</name>
<dbReference type="AlphaFoldDB" id="A0A1L3GMK2"/>
<dbReference type="EMBL" id="CP015519">
    <property type="protein sequence ID" value="APG27163.1"/>
    <property type="molecule type" value="Genomic_DNA"/>
</dbReference>
<dbReference type="KEGG" id="pef:A7E78_04520"/>
<feature type="chain" id="PRO_5012566443" description="TolC family protein" evidence="2">
    <location>
        <begin position="23"/>
        <end position="449"/>
    </location>
</feature>
<dbReference type="Pfam" id="PF02321">
    <property type="entry name" value="OEP"/>
    <property type="match status" value="2"/>
</dbReference>
<evidence type="ECO:0000256" key="2">
    <source>
        <dbReference type="SAM" id="SignalP"/>
    </source>
</evidence>
<dbReference type="InterPro" id="IPR010131">
    <property type="entry name" value="MdtP/NodT-like"/>
</dbReference>
<evidence type="ECO:0008006" key="5">
    <source>
        <dbReference type="Google" id="ProtNLM"/>
    </source>
</evidence>
<reference evidence="3 4" key="1">
    <citation type="journal article" date="2017" name="Genome Announc.">
        <title>Complete Genome Sequences of Two Acetylene-Fermenting Pelobacter acetylenicus Strains.</title>
        <authorList>
            <person name="Sutton J.M."/>
            <person name="Baesman S.M."/>
            <person name="Fierst J.L."/>
            <person name="Poret-Peterson A.T."/>
            <person name="Oremland R.S."/>
            <person name="Dunlap D.S."/>
            <person name="Akob D.M."/>
        </authorList>
    </citation>
    <scope>NUCLEOTIDE SEQUENCE [LARGE SCALE GENOMIC DNA]</scope>
    <source>
        <strain evidence="3 4">SFB93</strain>
    </source>
</reference>
<evidence type="ECO:0000313" key="4">
    <source>
        <dbReference type="Proteomes" id="UP000182517"/>
    </source>
</evidence>
<comment type="similarity">
    <text evidence="1">Belongs to the outer membrane factor (OMF) (TC 1.B.17) family.</text>
</comment>
<dbReference type="Gene3D" id="1.20.1600.10">
    <property type="entry name" value="Outer membrane efflux proteins (OEP)"/>
    <property type="match status" value="1"/>
</dbReference>